<evidence type="ECO:0000313" key="2">
    <source>
        <dbReference type="EMBL" id="CAA6802103.1"/>
    </source>
</evidence>
<accession>A0A6S6S385</accession>
<sequence>MTMLNKMLLTILGILFSFVSLHGAETNSSVKVSTPDNWWKKGSYDYPATNQLLWHVEGSVAYSKSEGNLDMKDTSYGLKAKIRKNHIGVSFSYDKVYSNSVLHNADNTDTTIIVDQYEANTLLGYDINKNFFTLVGYNNARDTTFEIYNKTTKYVGLGYRTNHKKHYFNIFAALGREDISFGTYPKLPSGETDGKYYEINYNTTIFDDKSFDFRYSYFMGDAAYRDTSKLYVSLSIPLYQKLSVVLGYKENYIEAQELVDRIQSDKTTYTAIKFQF</sequence>
<feature type="chain" id="PRO_5028310943" description="DUF481 domain-containing protein" evidence="1">
    <location>
        <begin position="24"/>
        <end position="276"/>
    </location>
</feature>
<organism evidence="2">
    <name type="scientific">uncultured Sulfurovum sp</name>
    <dbReference type="NCBI Taxonomy" id="269237"/>
    <lineage>
        <taxon>Bacteria</taxon>
        <taxon>Pseudomonadati</taxon>
        <taxon>Campylobacterota</taxon>
        <taxon>Epsilonproteobacteria</taxon>
        <taxon>Campylobacterales</taxon>
        <taxon>Sulfurovaceae</taxon>
        <taxon>Sulfurovum</taxon>
        <taxon>environmental samples</taxon>
    </lineage>
</organism>
<gene>
    <name evidence="2" type="ORF">HELGO_WM10512</name>
</gene>
<evidence type="ECO:0000256" key="1">
    <source>
        <dbReference type="SAM" id="SignalP"/>
    </source>
</evidence>
<dbReference type="AlphaFoldDB" id="A0A6S6S385"/>
<name>A0A6S6S385_9BACT</name>
<keyword evidence="1" id="KW-0732">Signal</keyword>
<reference evidence="2" key="1">
    <citation type="submission" date="2020-01" db="EMBL/GenBank/DDBJ databases">
        <authorList>
            <person name="Meier V. D."/>
            <person name="Meier V D."/>
        </authorList>
    </citation>
    <scope>NUCLEOTIDE SEQUENCE</scope>
    <source>
        <strain evidence="2">HLG_WM_MAG_05</strain>
    </source>
</reference>
<proteinExistence type="predicted"/>
<protein>
    <recommendedName>
        <fullName evidence="3">DUF481 domain-containing protein</fullName>
    </recommendedName>
</protein>
<dbReference type="EMBL" id="CACVAU010000006">
    <property type="protein sequence ID" value="CAA6802103.1"/>
    <property type="molecule type" value="Genomic_DNA"/>
</dbReference>
<evidence type="ECO:0008006" key="3">
    <source>
        <dbReference type="Google" id="ProtNLM"/>
    </source>
</evidence>
<feature type="signal peptide" evidence="1">
    <location>
        <begin position="1"/>
        <end position="23"/>
    </location>
</feature>